<evidence type="ECO:0000313" key="3">
    <source>
        <dbReference type="EMBL" id="MDQ0480291.1"/>
    </source>
</evidence>
<evidence type="ECO:0000256" key="1">
    <source>
        <dbReference type="SAM" id="Phobius"/>
    </source>
</evidence>
<feature type="transmembrane region" description="Helical" evidence="1">
    <location>
        <begin position="42"/>
        <end position="60"/>
    </location>
</feature>
<comment type="caution">
    <text evidence="3">The sequence shown here is derived from an EMBL/GenBank/DDBJ whole genome shotgun (WGS) entry which is preliminary data.</text>
</comment>
<dbReference type="EMBL" id="JAUSWN010000017">
    <property type="protein sequence ID" value="MDQ0480291.1"/>
    <property type="molecule type" value="Genomic_DNA"/>
</dbReference>
<dbReference type="RefSeq" id="WP_307356180.1">
    <property type="nucleotide sequence ID" value="NZ_BAAACJ010000013.1"/>
</dbReference>
<organism evidence="3 4">
    <name type="scientific">Hathewaya limosa</name>
    <name type="common">Clostridium limosum</name>
    <dbReference type="NCBI Taxonomy" id="1536"/>
    <lineage>
        <taxon>Bacteria</taxon>
        <taxon>Bacillati</taxon>
        <taxon>Bacillota</taxon>
        <taxon>Clostridia</taxon>
        <taxon>Eubacteriales</taxon>
        <taxon>Clostridiaceae</taxon>
        <taxon>Hathewaya</taxon>
    </lineage>
</organism>
<sequence length="211" mass="24923">MEDKKSFNISITSNDKQSYIDLFCKKSNIIKALKKRILIRMLLYYLFLIIYIFVLPNLILKYIDSPLFSISTFNIGRYRMILIGLFIYTTIISGVSYLCKLKLIKNNIKNVLKGKNSINYYGIDMGVCSVNNLTDEYILSFDSDKITIETEFYQRSITWENVKDIVKVKDYLYIFQSYRKLFFLIPLNKDNKDRLLKIVSENSNVELREVN</sequence>
<keyword evidence="1" id="KW-0472">Membrane</keyword>
<dbReference type="InterPro" id="IPR025588">
    <property type="entry name" value="YcxB-like_C"/>
</dbReference>
<proteinExistence type="predicted"/>
<keyword evidence="4" id="KW-1185">Reference proteome</keyword>
<evidence type="ECO:0000259" key="2">
    <source>
        <dbReference type="Pfam" id="PF14317"/>
    </source>
</evidence>
<dbReference type="Pfam" id="PF14317">
    <property type="entry name" value="YcxB"/>
    <property type="match status" value="1"/>
</dbReference>
<reference evidence="3 4" key="1">
    <citation type="submission" date="2023-07" db="EMBL/GenBank/DDBJ databases">
        <title>Genomic Encyclopedia of Type Strains, Phase IV (KMG-IV): sequencing the most valuable type-strain genomes for metagenomic binning, comparative biology and taxonomic classification.</title>
        <authorList>
            <person name="Goeker M."/>
        </authorList>
    </citation>
    <scope>NUCLEOTIDE SEQUENCE [LARGE SCALE GENOMIC DNA]</scope>
    <source>
        <strain evidence="3 4">DSM 1400</strain>
    </source>
</reference>
<feature type="domain" description="YcxB-like C-terminal" evidence="2">
    <location>
        <begin position="141"/>
        <end position="196"/>
    </location>
</feature>
<name>A0ABU0JT58_HATLI</name>
<keyword evidence="1" id="KW-0812">Transmembrane</keyword>
<dbReference type="Proteomes" id="UP001224418">
    <property type="component" value="Unassembled WGS sequence"/>
</dbReference>
<evidence type="ECO:0000313" key="4">
    <source>
        <dbReference type="Proteomes" id="UP001224418"/>
    </source>
</evidence>
<keyword evidence="1" id="KW-1133">Transmembrane helix</keyword>
<feature type="transmembrane region" description="Helical" evidence="1">
    <location>
        <begin position="80"/>
        <end position="99"/>
    </location>
</feature>
<protein>
    <recommendedName>
        <fullName evidence="2">YcxB-like C-terminal domain-containing protein</fullName>
    </recommendedName>
</protein>
<gene>
    <name evidence="3" type="ORF">QOZ93_002039</name>
</gene>
<accession>A0ABU0JT58</accession>